<reference evidence="1" key="2">
    <citation type="submission" date="2020-11" db="EMBL/GenBank/DDBJ databases">
        <authorList>
            <person name="McCartney M.A."/>
            <person name="Auch B."/>
            <person name="Kono T."/>
            <person name="Mallez S."/>
            <person name="Becker A."/>
            <person name="Gohl D.M."/>
            <person name="Silverstein K.A.T."/>
            <person name="Koren S."/>
            <person name="Bechman K.B."/>
            <person name="Herman A."/>
            <person name="Abrahante J.E."/>
            <person name="Garbe J."/>
        </authorList>
    </citation>
    <scope>NUCLEOTIDE SEQUENCE</scope>
    <source>
        <strain evidence="1">Duluth1</strain>
        <tissue evidence="1">Whole animal</tissue>
    </source>
</reference>
<proteinExistence type="predicted"/>
<gene>
    <name evidence="1" type="ORF">DPMN_046353</name>
</gene>
<sequence>MSVCTLPRLALGVSITTHAQRASDRSATTVQVSHNNPPRLYCWNRSPEPGTSARNNSLPLVWVWFFLPILDCQTGAHWGPSISKVDLQGNLPCGDRTKQVDGVSHGYLQDVLRCHPPPEVPPTSQPHAQLPLVPKIADEA</sequence>
<protein>
    <submittedName>
        <fullName evidence="1">Uncharacterized protein</fullName>
    </submittedName>
</protein>
<dbReference type="AlphaFoldDB" id="A0A9D4D619"/>
<dbReference type="EMBL" id="JAIWYP010000011">
    <property type="protein sequence ID" value="KAH3739693.1"/>
    <property type="molecule type" value="Genomic_DNA"/>
</dbReference>
<organism evidence="1 2">
    <name type="scientific">Dreissena polymorpha</name>
    <name type="common">Zebra mussel</name>
    <name type="synonym">Mytilus polymorpha</name>
    <dbReference type="NCBI Taxonomy" id="45954"/>
    <lineage>
        <taxon>Eukaryota</taxon>
        <taxon>Metazoa</taxon>
        <taxon>Spiralia</taxon>
        <taxon>Lophotrochozoa</taxon>
        <taxon>Mollusca</taxon>
        <taxon>Bivalvia</taxon>
        <taxon>Autobranchia</taxon>
        <taxon>Heteroconchia</taxon>
        <taxon>Euheterodonta</taxon>
        <taxon>Imparidentia</taxon>
        <taxon>Neoheterodontei</taxon>
        <taxon>Myida</taxon>
        <taxon>Dreissenoidea</taxon>
        <taxon>Dreissenidae</taxon>
        <taxon>Dreissena</taxon>
    </lineage>
</organism>
<evidence type="ECO:0000313" key="2">
    <source>
        <dbReference type="Proteomes" id="UP000828390"/>
    </source>
</evidence>
<keyword evidence="2" id="KW-1185">Reference proteome</keyword>
<reference evidence="1" key="1">
    <citation type="journal article" date="2019" name="bioRxiv">
        <title>The Genome of the Zebra Mussel, Dreissena polymorpha: A Resource for Invasive Species Research.</title>
        <authorList>
            <person name="McCartney M.A."/>
            <person name="Auch B."/>
            <person name="Kono T."/>
            <person name="Mallez S."/>
            <person name="Zhang Y."/>
            <person name="Obille A."/>
            <person name="Becker A."/>
            <person name="Abrahante J.E."/>
            <person name="Garbe J."/>
            <person name="Badalamenti J.P."/>
            <person name="Herman A."/>
            <person name="Mangelson H."/>
            <person name="Liachko I."/>
            <person name="Sullivan S."/>
            <person name="Sone E.D."/>
            <person name="Koren S."/>
            <person name="Silverstein K.A.T."/>
            <person name="Beckman K.B."/>
            <person name="Gohl D.M."/>
        </authorList>
    </citation>
    <scope>NUCLEOTIDE SEQUENCE</scope>
    <source>
        <strain evidence="1">Duluth1</strain>
        <tissue evidence="1">Whole animal</tissue>
    </source>
</reference>
<accession>A0A9D4D619</accession>
<dbReference type="Proteomes" id="UP000828390">
    <property type="component" value="Unassembled WGS sequence"/>
</dbReference>
<evidence type="ECO:0000313" key="1">
    <source>
        <dbReference type="EMBL" id="KAH3739693.1"/>
    </source>
</evidence>
<name>A0A9D4D619_DREPO</name>
<comment type="caution">
    <text evidence="1">The sequence shown here is derived from an EMBL/GenBank/DDBJ whole genome shotgun (WGS) entry which is preliminary data.</text>
</comment>